<evidence type="ECO:0000256" key="2">
    <source>
        <dbReference type="ARBA" id="ARBA00022692"/>
    </source>
</evidence>
<evidence type="ECO:0000256" key="4">
    <source>
        <dbReference type="ARBA" id="ARBA00023136"/>
    </source>
</evidence>
<comment type="subcellular location">
    <subcellularLocation>
        <location evidence="1">Membrane</location>
        <topology evidence="1">Multi-pass membrane protein</topology>
    </subcellularLocation>
</comment>
<dbReference type="PANTHER" id="PTHR11453:SF36">
    <property type="entry name" value="ANION EXCHANGE PROTEIN"/>
    <property type="match status" value="1"/>
</dbReference>
<sequence length="381" mass="43613">MTKNFRLLLKDPCICNITSNGTSVMYQNYTKNECEAADGIASAAFLNKLRSSRFFTLRFREFVADFSLLLTVFVMTAVNYWVSLPIPCLKIPTSFKPTLDRSWFVNPQDLTNWWIPLACIIPGILFVVLIVMDQHVTTVMMNRKENKLRKGFGYHLDLLICVVLTLISGILAIPLFLSATILSLTHMHLLKVESKITAPGEKPIFIGVREQRFSPVFAHILIGLCIFIAPVERLIPIPVLLGVFLYMGASCLVSIEFFQRLLLFFTPIKNQPDFSYLRLIPIRRIHLFTCVQILFFVILCVVNYVDVIEIFFPLTLILLVIGRRLLSYIFSEKELCILDDPLPSWKMLKKGSSPDLEADEELMQIQLLRSFGLSSKETYLQ</sequence>
<keyword evidence="4 5" id="KW-0472">Membrane</keyword>
<comment type="caution">
    <text evidence="7">The sequence shown here is derived from an EMBL/GenBank/DDBJ whole genome shotgun (WGS) entry which is preliminary data.</text>
</comment>
<name>A0ABR3KE80_TRISP</name>
<dbReference type="InterPro" id="IPR011531">
    <property type="entry name" value="HCO3_transpt-like_TM_dom"/>
</dbReference>
<feature type="domain" description="Bicarbonate transporter-like transmembrane" evidence="6">
    <location>
        <begin position="42"/>
        <end position="341"/>
    </location>
</feature>
<feature type="transmembrane region" description="Helical" evidence="5">
    <location>
        <begin position="113"/>
        <end position="132"/>
    </location>
</feature>
<gene>
    <name evidence="7" type="ORF">TSPI_06964</name>
</gene>
<feature type="transmembrane region" description="Helical" evidence="5">
    <location>
        <begin position="243"/>
        <end position="265"/>
    </location>
</feature>
<feature type="transmembrane region" description="Helical" evidence="5">
    <location>
        <begin position="62"/>
        <end position="82"/>
    </location>
</feature>
<organism evidence="7 8">
    <name type="scientific">Trichinella spiralis</name>
    <name type="common">Trichina worm</name>
    <dbReference type="NCBI Taxonomy" id="6334"/>
    <lineage>
        <taxon>Eukaryota</taxon>
        <taxon>Metazoa</taxon>
        <taxon>Ecdysozoa</taxon>
        <taxon>Nematoda</taxon>
        <taxon>Enoplea</taxon>
        <taxon>Dorylaimia</taxon>
        <taxon>Trichinellida</taxon>
        <taxon>Trichinellidae</taxon>
        <taxon>Trichinella</taxon>
    </lineage>
</organism>
<proteinExistence type="predicted"/>
<feature type="transmembrane region" description="Helical" evidence="5">
    <location>
        <begin position="285"/>
        <end position="304"/>
    </location>
</feature>
<evidence type="ECO:0000259" key="6">
    <source>
        <dbReference type="Pfam" id="PF00955"/>
    </source>
</evidence>
<keyword evidence="2 5" id="KW-0812">Transmembrane</keyword>
<evidence type="ECO:0000313" key="8">
    <source>
        <dbReference type="Proteomes" id="UP001558632"/>
    </source>
</evidence>
<evidence type="ECO:0000256" key="1">
    <source>
        <dbReference type="ARBA" id="ARBA00004141"/>
    </source>
</evidence>
<dbReference type="InterPro" id="IPR003020">
    <property type="entry name" value="HCO3_transpt_euk"/>
</dbReference>
<dbReference type="Proteomes" id="UP001558632">
    <property type="component" value="Unassembled WGS sequence"/>
</dbReference>
<reference evidence="7 8" key="1">
    <citation type="submission" date="2024-07" db="EMBL/GenBank/DDBJ databases">
        <title>Enhanced genomic and transcriptomic resources for Trichinella pseudospiralis and T. spiralis underpin the discovery of pronounced molecular differences between stages and species.</title>
        <authorList>
            <person name="Pasi K.K."/>
            <person name="La Rosa G."/>
            <person name="Gomez-Morales M.A."/>
            <person name="Tosini F."/>
            <person name="Sumanam S."/>
            <person name="Young N.D."/>
            <person name="Chang B.C."/>
            <person name="Robin G.B."/>
        </authorList>
    </citation>
    <scope>NUCLEOTIDE SEQUENCE [LARGE SCALE GENOMIC DNA]</scope>
    <source>
        <strain evidence="7">ISS534</strain>
    </source>
</reference>
<evidence type="ECO:0000313" key="7">
    <source>
        <dbReference type="EMBL" id="KAL1236167.1"/>
    </source>
</evidence>
<dbReference type="Pfam" id="PF00955">
    <property type="entry name" value="HCO3_cotransp"/>
    <property type="match status" value="1"/>
</dbReference>
<keyword evidence="8" id="KW-1185">Reference proteome</keyword>
<protein>
    <submittedName>
        <fullName evidence="7">Sodium-driven chloride bicarbonate exchanger</fullName>
    </submittedName>
</protein>
<evidence type="ECO:0000256" key="3">
    <source>
        <dbReference type="ARBA" id="ARBA00022989"/>
    </source>
</evidence>
<dbReference type="PRINTS" id="PR01231">
    <property type="entry name" value="HCO3TRNSPORT"/>
</dbReference>
<feature type="transmembrane region" description="Helical" evidence="5">
    <location>
        <begin position="152"/>
        <end position="170"/>
    </location>
</feature>
<accession>A0ABR3KE80</accession>
<dbReference type="PANTHER" id="PTHR11453">
    <property type="entry name" value="ANION EXCHANGE PROTEIN"/>
    <property type="match status" value="1"/>
</dbReference>
<keyword evidence="3 5" id="KW-1133">Transmembrane helix</keyword>
<evidence type="ECO:0000256" key="5">
    <source>
        <dbReference type="SAM" id="Phobius"/>
    </source>
</evidence>
<dbReference type="EMBL" id="JBEUSY010000369">
    <property type="protein sequence ID" value="KAL1236167.1"/>
    <property type="molecule type" value="Genomic_DNA"/>
</dbReference>